<evidence type="ECO:0000313" key="2">
    <source>
        <dbReference type="EMBL" id="MEP1062299.1"/>
    </source>
</evidence>
<feature type="compositionally biased region" description="Polar residues" evidence="1">
    <location>
        <begin position="114"/>
        <end position="125"/>
    </location>
</feature>
<accession>A0ABV0KST9</accession>
<evidence type="ECO:0000256" key="1">
    <source>
        <dbReference type="SAM" id="MobiDB-lite"/>
    </source>
</evidence>
<dbReference type="Proteomes" id="UP001476950">
    <property type="component" value="Unassembled WGS sequence"/>
</dbReference>
<evidence type="ECO:0000313" key="3">
    <source>
        <dbReference type="Proteomes" id="UP001476950"/>
    </source>
</evidence>
<keyword evidence="3" id="KW-1185">Reference proteome</keyword>
<organism evidence="2 3">
    <name type="scientific">Stenomitos frigidus AS-A4</name>
    <dbReference type="NCBI Taxonomy" id="2933935"/>
    <lineage>
        <taxon>Bacteria</taxon>
        <taxon>Bacillati</taxon>
        <taxon>Cyanobacteriota</taxon>
        <taxon>Cyanophyceae</taxon>
        <taxon>Leptolyngbyales</taxon>
        <taxon>Leptolyngbyaceae</taxon>
        <taxon>Stenomitos</taxon>
    </lineage>
</organism>
<name>A0ABV0KST9_9CYAN</name>
<reference evidence="2 3" key="1">
    <citation type="submission" date="2022-04" db="EMBL/GenBank/DDBJ databases">
        <title>Positive selection, recombination, and allopatry shape intraspecific diversity of widespread and dominant cyanobacteria.</title>
        <authorList>
            <person name="Wei J."/>
            <person name="Shu W."/>
            <person name="Hu C."/>
        </authorList>
    </citation>
    <scope>NUCLEOTIDE SEQUENCE [LARGE SCALE GENOMIC DNA]</scope>
    <source>
        <strain evidence="2 3">AS-A4</strain>
    </source>
</reference>
<dbReference type="RefSeq" id="WP_190455628.1">
    <property type="nucleotide sequence ID" value="NZ_JAMPLM010000060.1"/>
</dbReference>
<dbReference type="EMBL" id="JAMPLM010000060">
    <property type="protein sequence ID" value="MEP1062299.1"/>
    <property type="molecule type" value="Genomic_DNA"/>
</dbReference>
<sequence>MPNENGQAPKDNRLRLRLQSGTMLEQTVNRLKDDGRDKERQRLEAAICAFWAPYAYQDSETLQEVALQSILDLSDQILEIALLANLPIDHLDPMRLKANAVSLKQLLKNSAAATSSTESKVTIGTQAKPPQPTSEPTNVKQNSSRATKPSVTAKPERESLFDD</sequence>
<evidence type="ECO:0008006" key="4">
    <source>
        <dbReference type="Google" id="ProtNLM"/>
    </source>
</evidence>
<comment type="caution">
    <text evidence="2">The sequence shown here is derived from an EMBL/GenBank/DDBJ whole genome shotgun (WGS) entry which is preliminary data.</text>
</comment>
<gene>
    <name evidence="2" type="ORF">NDI38_28405</name>
</gene>
<feature type="region of interest" description="Disordered" evidence="1">
    <location>
        <begin position="114"/>
        <end position="163"/>
    </location>
</feature>
<protein>
    <recommendedName>
        <fullName evidence="4">Plasmid segregation centromere-binding protein ParR</fullName>
    </recommendedName>
</protein>
<feature type="compositionally biased region" description="Basic and acidic residues" evidence="1">
    <location>
        <begin position="154"/>
        <end position="163"/>
    </location>
</feature>
<proteinExistence type="predicted"/>
<feature type="compositionally biased region" description="Polar residues" evidence="1">
    <location>
        <begin position="134"/>
        <end position="150"/>
    </location>
</feature>